<gene>
    <name evidence="8" type="ORF">SRIM_030985</name>
</gene>
<dbReference type="InterPro" id="IPR001242">
    <property type="entry name" value="Condensation_dom"/>
</dbReference>
<comment type="similarity">
    <text evidence="2">Belongs to the ATP-dependent AMP-binding enzyme family.</text>
</comment>
<dbReference type="Gene3D" id="3.40.50.980">
    <property type="match status" value="2"/>
</dbReference>
<comment type="cofactor">
    <cofactor evidence="1">
        <name>pantetheine 4'-phosphate</name>
        <dbReference type="ChEBI" id="CHEBI:47942"/>
    </cofactor>
</comment>
<dbReference type="GO" id="GO:0043041">
    <property type="term" value="P:amino acid activation for nonribosomal peptide biosynthetic process"/>
    <property type="evidence" value="ECO:0007669"/>
    <property type="project" value="TreeGrafter"/>
</dbReference>
<evidence type="ECO:0000256" key="2">
    <source>
        <dbReference type="ARBA" id="ARBA00006432"/>
    </source>
</evidence>
<evidence type="ECO:0000259" key="7">
    <source>
        <dbReference type="PROSITE" id="PS50075"/>
    </source>
</evidence>
<dbReference type="Gene3D" id="1.10.1200.10">
    <property type="entry name" value="ACP-like"/>
    <property type="match status" value="1"/>
</dbReference>
<dbReference type="FunFam" id="3.40.50.980:FF:000001">
    <property type="entry name" value="Non-ribosomal peptide synthetase"/>
    <property type="match status" value="1"/>
</dbReference>
<dbReference type="InterPro" id="IPR009081">
    <property type="entry name" value="PP-bd_ACP"/>
</dbReference>
<dbReference type="Pfam" id="PF00668">
    <property type="entry name" value="Condensation"/>
    <property type="match status" value="2"/>
</dbReference>
<evidence type="ECO:0000313" key="8">
    <source>
        <dbReference type="EMBL" id="QST84008.1"/>
    </source>
</evidence>
<dbReference type="PROSITE" id="PS50075">
    <property type="entry name" value="CARRIER"/>
    <property type="match status" value="1"/>
</dbReference>
<dbReference type="GO" id="GO:0031177">
    <property type="term" value="F:phosphopantetheine binding"/>
    <property type="evidence" value="ECO:0007669"/>
    <property type="project" value="InterPro"/>
</dbReference>
<reference evidence="8" key="3">
    <citation type="journal article" date="2021" name="bioRxiv">
        <title>Bilateral symmetry of linear streptomycete chromosomes.</title>
        <authorList>
            <person name="Algora-Gallardo L."/>
            <person name="Schniete J.K."/>
            <person name="Mark D.R."/>
            <person name="Hunter I.S."/>
            <person name="Herron P.R."/>
        </authorList>
    </citation>
    <scope>NUCLEOTIDE SEQUENCE</scope>
    <source>
        <strain evidence="8">ATCC 10970</strain>
    </source>
</reference>
<dbReference type="Gene3D" id="3.30.559.30">
    <property type="entry name" value="Nonribosomal peptide synthetase, condensation domain"/>
    <property type="match status" value="2"/>
</dbReference>
<dbReference type="CDD" id="cd19534">
    <property type="entry name" value="E_NRPS"/>
    <property type="match status" value="1"/>
</dbReference>
<dbReference type="InterPro" id="IPR000873">
    <property type="entry name" value="AMP-dep_synth/lig_dom"/>
</dbReference>
<dbReference type="GO" id="GO:0017000">
    <property type="term" value="P:antibiotic biosynthetic process"/>
    <property type="evidence" value="ECO:0007669"/>
    <property type="project" value="UniProtKB-KW"/>
</dbReference>
<dbReference type="PROSITE" id="PS00012">
    <property type="entry name" value="PHOSPHOPANTETHEINE"/>
    <property type="match status" value="1"/>
</dbReference>
<dbReference type="InterPro" id="IPR036736">
    <property type="entry name" value="ACP-like_sf"/>
</dbReference>
<feature type="domain" description="Carrier" evidence="7">
    <location>
        <begin position="1012"/>
        <end position="1086"/>
    </location>
</feature>
<dbReference type="GO" id="GO:0003824">
    <property type="term" value="F:catalytic activity"/>
    <property type="evidence" value="ECO:0007669"/>
    <property type="project" value="InterPro"/>
</dbReference>
<dbReference type="CDD" id="cd05930">
    <property type="entry name" value="A_NRPS"/>
    <property type="match status" value="1"/>
</dbReference>
<dbReference type="CDD" id="cd19531">
    <property type="entry name" value="LCL_NRPS-like"/>
    <property type="match status" value="1"/>
</dbReference>
<reference evidence="8" key="2">
    <citation type="submission" date="2020-01" db="EMBL/GenBank/DDBJ databases">
        <authorList>
            <person name="Algora L."/>
            <person name="Schniete J.K."/>
            <person name="MacFadyen A."/>
            <person name="Hoskisson P.A."/>
            <person name="Hunter I.S."/>
            <person name="Herron P.R."/>
        </authorList>
    </citation>
    <scope>NUCLEOTIDE SEQUENCE</scope>
    <source>
        <strain evidence="8">ATCC 10970</strain>
    </source>
</reference>
<dbReference type="FunFam" id="3.30.300.30:FF:000010">
    <property type="entry name" value="Enterobactin synthetase component F"/>
    <property type="match status" value="1"/>
</dbReference>
<dbReference type="RefSeq" id="WP_050498884.1">
    <property type="nucleotide sequence ID" value="NZ_CP048261.1"/>
</dbReference>
<dbReference type="InterPro" id="IPR020845">
    <property type="entry name" value="AMP-binding_CS"/>
</dbReference>
<dbReference type="InterPro" id="IPR025110">
    <property type="entry name" value="AMP-bd_C"/>
</dbReference>
<evidence type="ECO:0000256" key="6">
    <source>
        <dbReference type="ARBA" id="ARBA00023194"/>
    </source>
</evidence>
<reference evidence="8" key="1">
    <citation type="submission" date="2012-12" db="EMBL/GenBank/DDBJ databases">
        <authorList>
            <person name="Pethick F.E."/>
            <person name="MacFadyen A.C."/>
            <person name="Tang Z."/>
            <person name="Sangal V."/>
            <person name="Tze-Tze L."/>
            <person name="Chu J."/>
            <person name="Guo M."/>
            <person name="Kirby R."/>
            <person name="Hoskisson P.A."/>
            <person name="Herron P.R."/>
            <person name="Hunter I.S."/>
        </authorList>
    </citation>
    <scope>NUCLEOTIDE SEQUENCE</scope>
    <source>
        <strain evidence="8">ATCC 10970</strain>
    </source>
</reference>
<dbReference type="InterPro" id="IPR020806">
    <property type="entry name" value="PKS_PP-bd"/>
</dbReference>
<evidence type="ECO:0000256" key="3">
    <source>
        <dbReference type="ARBA" id="ARBA00022450"/>
    </source>
</evidence>
<dbReference type="PROSITE" id="PS00455">
    <property type="entry name" value="AMP_BINDING"/>
    <property type="match status" value="1"/>
</dbReference>
<dbReference type="GO" id="GO:0005737">
    <property type="term" value="C:cytoplasm"/>
    <property type="evidence" value="ECO:0007669"/>
    <property type="project" value="TreeGrafter"/>
</dbReference>
<accession>A0A8A1UW18</accession>
<dbReference type="GO" id="GO:0008610">
    <property type="term" value="P:lipid biosynthetic process"/>
    <property type="evidence" value="ECO:0007669"/>
    <property type="project" value="UniProtKB-ARBA"/>
</dbReference>
<dbReference type="Gene3D" id="3.30.559.10">
    <property type="entry name" value="Chloramphenicol acetyltransferase-like domain"/>
    <property type="match status" value="2"/>
</dbReference>
<dbReference type="Pfam" id="PF13193">
    <property type="entry name" value="AMP-binding_C"/>
    <property type="match status" value="1"/>
</dbReference>
<evidence type="ECO:0000256" key="4">
    <source>
        <dbReference type="ARBA" id="ARBA00022553"/>
    </source>
</evidence>
<dbReference type="InterPro" id="IPR006162">
    <property type="entry name" value="Ppantetheine_attach_site"/>
</dbReference>
<dbReference type="InterPro" id="IPR010060">
    <property type="entry name" value="NRPS_synth"/>
</dbReference>
<evidence type="ECO:0000256" key="5">
    <source>
        <dbReference type="ARBA" id="ARBA00022737"/>
    </source>
</evidence>
<keyword evidence="5" id="KW-0677">Repeat</keyword>
<dbReference type="SUPFAM" id="SSF47336">
    <property type="entry name" value="ACP-like"/>
    <property type="match status" value="1"/>
</dbReference>
<dbReference type="Pfam" id="PF00501">
    <property type="entry name" value="AMP-binding"/>
    <property type="match status" value="1"/>
</dbReference>
<evidence type="ECO:0000313" key="9">
    <source>
        <dbReference type="Proteomes" id="UP000011074"/>
    </source>
</evidence>
<dbReference type="GO" id="GO:0044550">
    <property type="term" value="P:secondary metabolite biosynthetic process"/>
    <property type="evidence" value="ECO:0007669"/>
    <property type="project" value="UniProtKB-ARBA"/>
</dbReference>
<dbReference type="PANTHER" id="PTHR45527">
    <property type="entry name" value="NONRIBOSOMAL PEPTIDE SYNTHETASE"/>
    <property type="match status" value="1"/>
</dbReference>
<dbReference type="InterPro" id="IPR010071">
    <property type="entry name" value="AA_adenyl_dom"/>
</dbReference>
<dbReference type="FunFam" id="3.40.50.12780:FF:000012">
    <property type="entry name" value="Non-ribosomal peptide synthetase"/>
    <property type="match status" value="1"/>
</dbReference>
<dbReference type="Pfam" id="PF00550">
    <property type="entry name" value="PP-binding"/>
    <property type="match status" value="1"/>
</dbReference>
<dbReference type="SUPFAM" id="SSF56801">
    <property type="entry name" value="Acetyl-CoA synthetase-like"/>
    <property type="match status" value="1"/>
</dbReference>
<protein>
    <submittedName>
        <fullName evidence="8">Non-ribosomal peptide synthetase</fullName>
    </submittedName>
</protein>
<keyword evidence="4" id="KW-0597">Phosphoprotein</keyword>
<dbReference type="Gene3D" id="3.30.300.30">
    <property type="match status" value="1"/>
</dbReference>
<dbReference type="SUPFAM" id="SSF52777">
    <property type="entry name" value="CoA-dependent acyltransferases"/>
    <property type="match status" value="4"/>
</dbReference>
<dbReference type="FunFam" id="1.10.1200.10:FF:000005">
    <property type="entry name" value="Nonribosomal peptide synthetase 1"/>
    <property type="match status" value="1"/>
</dbReference>
<sequence length="1532" mass="164516">MSPSREERIAALPEHLRALLRSRLSGAAGTDEAPEADAVRPVPRGGPLPMSFAQQRMWFLQEFDPLAVGYNSSFALRLRGTLDTAALHRAVNAVVARHESLRTTFDSIDGAPVQIPHALVAIDLPVVDLTCADPLEREQELRTAVERENARPFDLRTGPLLRTLLVRTGERDHVLVLSLHHIIHDGWSLGLFTRQLGEAYDTALSGGDPHIAPAPVQYADFAVRQRERMSGGALDDSLAYWKQQLDGVAPLQLPTDRTRPAVLSGAGGAHIFEVPAGVVAGLRTLTAQTGATLFMTLTAAAQLLLARYSRQEDIAVGTPVAGRGGSGELDELIGCFLNTLVLRGRVELEQSFREFLLRTRETVLTAFSHEEVPFEQIVDAVQPDRDPSRMPLAQVLVVLQNMPEATLELSGVTVEVLQLPQASTGFDLVWAFEERPDGTLWAAAEYSADLFDAETVRRMSGHLVNLLRSVAAAPDSRMGRLGLLDPAEHERLTRDWARNPLPPTEAGPVHAMVARRATERPDAVAVRCGDRRVTYGELDAGANRLARRLGDEGVRPGDVVGVCCERGPDQVLATLAVLKAGAAFLPLHPAFPAARRALMLSETGASLVLTGTALLDGLTDAGVRTLAVDAERPRLAAYDATEPDTARTDPKDLAYIIYTSGSTGTPKGVLLRHGGLANMIDASRRKLDVGPDMTVCQLSAPSFDGAVWETFTGLASGAVLALPDDPAEALGSAQITRLADGRPTVLSLPPAALAAVEPRALPGGSVILAVGDRCPADLARTWSRSHRFINGYGPTENSVGATMYEGDGTERADAADRLPIGRPLPNVEVHVLDGFGNPVPAGVTGEIHLGGAQVAAGYLGRPDLTARRFVAHPFSDDPEARLYRTGDLAAWLPDGKLDFRGRVDDQVKIRGFRIEPGEIEAAMARHPRVAQAAVVVRPGPRGKRLAGYVVPASGEGTSLAAEVHELLSGELPAFMVPSTLTVLPELPLTTNGKVDRAALPEEQPGDGRPVTRPSGPVETALAEVFASVLGVGEVGADDDFFALGGDSILSTQVVARARQAGLRITTKELFQFKTVAGLARVARAEDAGGGADDDAHRTGPVPLTPVQHWFFAHHTVNPHHFNQSVLLELVPGADIEALRHALGLLMERHDALRTRFSYEDGAWRQEIGAEADGRWHFRRVDLAGLDEADVAARTEEETVAAQRGLHLTDGPLVRAVLFDRGPGHARQLFLTVHHLVVDGVSWRVLLDDLRRAYTRLAAGQDADLGPRSTSFGQWAHRLREHTATGGFDDELAYWRGLPAADEPADTGTFAERRTVHDGLDAADTEVLLRRVPGVLRAKVDEVLLAMLGQALSGWDGTVPALVDLEGHGREDILDGVDLSGTVGWFTTIHPVALDVPKDAAPKDAVRAVKRQLRTLPRHGIGYGALRHLTSGTGPAEPALPPAHARIAFNYLGQWDGQLPDGDALVARHLDHGGQDHEPAERRLYELEIAAAVEHGRLDLSCAYSPARHDAAVVAGLLRTVADGLRELVRSCA</sequence>
<dbReference type="InterPro" id="IPR045851">
    <property type="entry name" value="AMP-bd_C_sf"/>
</dbReference>
<proteinExistence type="inferred from homology"/>
<dbReference type="EMBL" id="CP048261">
    <property type="protein sequence ID" value="QST84008.1"/>
    <property type="molecule type" value="Genomic_DNA"/>
</dbReference>
<dbReference type="SMART" id="SM00823">
    <property type="entry name" value="PKS_PP"/>
    <property type="match status" value="1"/>
</dbReference>
<dbReference type="Gene3D" id="2.30.38.10">
    <property type="entry name" value="Luciferase, Domain 3"/>
    <property type="match status" value="1"/>
</dbReference>
<dbReference type="Proteomes" id="UP000011074">
    <property type="component" value="Chromosome"/>
</dbReference>
<dbReference type="NCBIfam" id="TIGR01720">
    <property type="entry name" value="NRPS-para261"/>
    <property type="match status" value="1"/>
</dbReference>
<keyword evidence="3" id="KW-0596">Phosphopantetheine</keyword>
<dbReference type="NCBIfam" id="TIGR01733">
    <property type="entry name" value="AA-adenyl-dom"/>
    <property type="match status" value="1"/>
</dbReference>
<dbReference type="GeneID" id="66858497"/>
<name>A0A8A1UW18_STRR1</name>
<organism evidence="8 9">
    <name type="scientific">Streptomyces rimosus subsp. rimosus (strain ATCC 10970 / DSM 40260 / JCM 4667 / NRRL 2234)</name>
    <dbReference type="NCBI Taxonomy" id="1265868"/>
    <lineage>
        <taxon>Bacteria</taxon>
        <taxon>Bacillati</taxon>
        <taxon>Actinomycetota</taxon>
        <taxon>Actinomycetes</taxon>
        <taxon>Kitasatosporales</taxon>
        <taxon>Streptomycetaceae</taxon>
        <taxon>Streptomyces</taxon>
    </lineage>
</organism>
<keyword evidence="6" id="KW-0045">Antibiotic biosynthesis</keyword>
<evidence type="ECO:0000256" key="1">
    <source>
        <dbReference type="ARBA" id="ARBA00001957"/>
    </source>
</evidence>
<dbReference type="InterPro" id="IPR023213">
    <property type="entry name" value="CAT-like_dom_sf"/>
</dbReference>
<dbReference type="PANTHER" id="PTHR45527:SF1">
    <property type="entry name" value="FATTY ACID SYNTHASE"/>
    <property type="match status" value="1"/>
</dbReference>